<evidence type="ECO:0000313" key="3">
    <source>
        <dbReference type="Proteomes" id="UP000316167"/>
    </source>
</evidence>
<evidence type="ECO:0000313" key="2">
    <source>
        <dbReference type="EMBL" id="TWI85290.1"/>
    </source>
</evidence>
<accession>A0A562SX01</accession>
<dbReference type="EMBL" id="VLLE01000002">
    <property type="protein sequence ID" value="TWI85290.1"/>
    <property type="molecule type" value="Genomic_DNA"/>
</dbReference>
<keyword evidence="1" id="KW-0812">Transmembrane</keyword>
<evidence type="ECO:0008006" key="4">
    <source>
        <dbReference type="Google" id="ProtNLM"/>
    </source>
</evidence>
<organism evidence="2 3">
    <name type="scientific">Lacibacter cauensis</name>
    <dbReference type="NCBI Taxonomy" id="510947"/>
    <lineage>
        <taxon>Bacteria</taxon>
        <taxon>Pseudomonadati</taxon>
        <taxon>Bacteroidota</taxon>
        <taxon>Chitinophagia</taxon>
        <taxon>Chitinophagales</taxon>
        <taxon>Chitinophagaceae</taxon>
        <taxon>Lacibacter</taxon>
    </lineage>
</organism>
<protein>
    <recommendedName>
        <fullName evidence="4">CCDC81-like prokaryotic HU domain-containing protein</fullName>
    </recommendedName>
</protein>
<proteinExistence type="predicted"/>
<gene>
    <name evidence="2" type="ORF">IQ13_0449</name>
</gene>
<feature type="transmembrane region" description="Helical" evidence="1">
    <location>
        <begin position="163"/>
        <end position="183"/>
    </location>
</feature>
<evidence type="ECO:0000256" key="1">
    <source>
        <dbReference type="SAM" id="Phobius"/>
    </source>
</evidence>
<reference evidence="2 3" key="1">
    <citation type="journal article" date="2015" name="Stand. Genomic Sci.">
        <title>Genomic Encyclopedia of Bacterial and Archaeal Type Strains, Phase III: the genomes of soil and plant-associated and newly described type strains.</title>
        <authorList>
            <person name="Whitman W.B."/>
            <person name="Woyke T."/>
            <person name="Klenk H.P."/>
            <person name="Zhou Y."/>
            <person name="Lilburn T.G."/>
            <person name="Beck B.J."/>
            <person name="De Vos P."/>
            <person name="Vandamme P."/>
            <person name="Eisen J.A."/>
            <person name="Garrity G."/>
            <person name="Hugenholtz P."/>
            <person name="Kyrpides N.C."/>
        </authorList>
    </citation>
    <scope>NUCLEOTIDE SEQUENCE [LARGE SCALE GENOMIC DNA]</scope>
    <source>
        <strain evidence="2 3">CGMCC 1.7271</strain>
    </source>
</reference>
<sequence>MVELVAQYLTFNKQVSIKDVGTFSVEELPARLDFPNRLLHAPEHILHFNTKWSEDELFEQWLQKQSGASQQEVQEQLQHLSDLFQRTLSEEKRFGWKRIGQFSKNEQQIAFVSEFEAAKRAPVTAEKVIRKNAQHSIRVGEQEKTNVEMEELLQTQSRKTLNLWWLFALALFLTALVLILFTLTNHSPQWNRQGNSQKLKLNEMPALYKSR</sequence>
<keyword evidence="3" id="KW-1185">Reference proteome</keyword>
<dbReference type="Proteomes" id="UP000316167">
    <property type="component" value="Unassembled WGS sequence"/>
</dbReference>
<dbReference type="AlphaFoldDB" id="A0A562SX01"/>
<name>A0A562SX01_9BACT</name>
<keyword evidence="1" id="KW-1133">Transmembrane helix</keyword>
<comment type="caution">
    <text evidence="2">The sequence shown here is derived from an EMBL/GenBank/DDBJ whole genome shotgun (WGS) entry which is preliminary data.</text>
</comment>
<keyword evidence="1" id="KW-0472">Membrane</keyword>